<dbReference type="PANTHER" id="PTHR40470">
    <property type="entry name" value="PHYTANOYL-COA DIOXYGENASE FAMILY PROTEIN (AFU_ORTHOLOGUE AFUA_2G15850)"/>
    <property type="match status" value="1"/>
</dbReference>
<evidence type="ECO:0000313" key="1">
    <source>
        <dbReference type="EMBL" id="SAM09476.1"/>
    </source>
</evidence>
<accession>A0A163KB63</accession>
<sequence length="292" mass="33263">MLTDINNVPIDIALKKNGYVIVDNLITEEQLPTLKEACERIINKARSGEWKHRRLVGTQFPPWTEGDDVWGVQHVLHPDLNEKVFMEWYGSDTLLAAICQLLDTSRENLQFELFNLLINPQDHDFDLTWHRDSIPAEVSPEEEKKLLTVPHHGTQWNTALYDDDCLYVVPNSHRRIRTPEELDITINDPKSHNMPGQLRVALKPGQTVFYDSNILHRAAYFSTKKRATLHASMGTVDGGYHRAKTMFQHGLDWMNTDAFKESLADSLKIPFANTQAMAAGAGLDTLESQPIH</sequence>
<gene>
    <name evidence="1" type="primary">ABSGL_15152.1 scaffold 15162</name>
</gene>
<keyword evidence="2" id="KW-1185">Reference proteome</keyword>
<dbReference type="PANTHER" id="PTHR40470:SF1">
    <property type="entry name" value="PHYTANOYL-COA DIOXYGENASE FAMILY PROTEIN (AFU_ORTHOLOGUE AFUA_2G15850)"/>
    <property type="match status" value="1"/>
</dbReference>
<name>A0A163KB63_ABSGL</name>
<dbReference type="InParanoid" id="A0A163KB63"/>
<dbReference type="Pfam" id="PF05721">
    <property type="entry name" value="PhyH"/>
    <property type="match status" value="1"/>
</dbReference>
<evidence type="ECO:0008006" key="3">
    <source>
        <dbReference type="Google" id="ProtNLM"/>
    </source>
</evidence>
<dbReference type="EMBL" id="LT555008">
    <property type="protein sequence ID" value="SAM09476.1"/>
    <property type="molecule type" value="Genomic_DNA"/>
</dbReference>
<dbReference type="InterPro" id="IPR008775">
    <property type="entry name" value="Phytyl_CoA_dOase-like"/>
</dbReference>
<dbReference type="OMA" id="PYVRTVG"/>
<protein>
    <recommendedName>
        <fullName evidence="3">Phytanoyl-CoA dioxygenase</fullName>
    </recommendedName>
</protein>
<dbReference type="SUPFAM" id="SSF51197">
    <property type="entry name" value="Clavaminate synthase-like"/>
    <property type="match status" value="1"/>
</dbReference>
<dbReference type="AlphaFoldDB" id="A0A163KB63"/>
<proteinExistence type="predicted"/>
<organism evidence="1">
    <name type="scientific">Absidia glauca</name>
    <name type="common">Pin mould</name>
    <dbReference type="NCBI Taxonomy" id="4829"/>
    <lineage>
        <taxon>Eukaryota</taxon>
        <taxon>Fungi</taxon>
        <taxon>Fungi incertae sedis</taxon>
        <taxon>Mucoromycota</taxon>
        <taxon>Mucoromycotina</taxon>
        <taxon>Mucoromycetes</taxon>
        <taxon>Mucorales</taxon>
        <taxon>Cunninghamellaceae</taxon>
        <taxon>Absidia</taxon>
    </lineage>
</organism>
<evidence type="ECO:0000313" key="2">
    <source>
        <dbReference type="Proteomes" id="UP000078561"/>
    </source>
</evidence>
<reference evidence="1" key="1">
    <citation type="submission" date="2016-04" db="EMBL/GenBank/DDBJ databases">
        <authorList>
            <person name="Evans L.H."/>
            <person name="Alamgir A."/>
            <person name="Owens N."/>
            <person name="Weber N.D."/>
            <person name="Virtaneva K."/>
            <person name="Barbian K."/>
            <person name="Babar A."/>
            <person name="Rosenke K."/>
        </authorList>
    </citation>
    <scope>NUCLEOTIDE SEQUENCE [LARGE SCALE GENOMIC DNA]</scope>
    <source>
        <strain evidence="1">CBS 101.48</strain>
    </source>
</reference>
<dbReference type="OrthoDB" id="2106152at2759"/>
<dbReference type="Gene3D" id="2.60.120.620">
    <property type="entry name" value="q2cbj1_9rhob like domain"/>
    <property type="match status" value="1"/>
</dbReference>
<dbReference type="Proteomes" id="UP000078561">
    <property type="component" value="Unassembled WGS sequence"/>
</dbReference>